<dbReference type="Pfam" id="PF05595">
    <property type="entry name" value="DUF771"/>
    <property type="match status" value="1"/>
</dbReference>
<evidence type="ECO:0000313" key="2">
    <source>
        <dbReference type="Proteomes" id="UP001596186"/>
    </source>
</evidence>
<keyword evidence="2" id="KW-1185">Reference proteome</keyword>
<sequence length="111" mass="13081">MQEAKSFEFEPIAEKNNLVLGWIDKRTLEDLQNPYVEENRLENFKWAMKISKLSDKTLRSILDKPFIRKQLDIENGGCVYYSDGHSHWKFIAPEFGKFVIDHPQYFIKGGI</sequence>
<dbReference type="RefSeq" id="WP_125593022.1">
    <property type="nucleotide sequence ID" value="NZ_JBHSSN010000015.1"/>
</dbReference>
<gene>
    <name evidence="1" type="ORF">ACFP1F_09660</name>
</gene>
<dbReference type="InterPro" id="IPR008489">
    <property type="entry name" value="DUF771"/>
</dbReference>
<dbReference type="EMBL" id="JBHSSN010000015">
    <property type="protein sequence ID" value="MFC6324004.1"/>
    <property type="molecule type" value="Genomic_DNA"/>
</dbReference>
<protein>
    <submittedName>
        <fullName evidence="1">DUF771 domain-containing protein</fullName>
    </submittedName>
</protein>
<reference evidence="2" key="1">
    <citation type="journal article" date="2019" name="Int. J. Syst. Evol. Microbiol.">
        <title>The Global Catalogue of Microorganisms (GCM) 10K type strain sequencing project: providing services to taxonomists for standard genome sequencing and annotation.</title>
        <authorList>
            <consortium name="The Broad Institute Genomics Platform"/>
            <consortium name="The Broad Institute Genome Sequencing Center for Infectious Disease"/>
            <person name="Wu L."/>
            <person name="Ma J."/>
        </authorList>
    </citation>
    <scope>NUCLEOTIDE SEQUENCE [LARGE SCALE GENOMIC DNA]</scope>
    <source>
        <strain evidence="2">CCM 8895</strain>
    </source>
</reference>
<organism evidence="1 2">
    <name type="scientific">Companilactobacillus baiquanensis</name>
    <dbReference type="NCBI Taxonomy" id="2486005"/>
    <lineage>
        <taxon>Bacteria</taxon>
        <taxon>Bacillati</taxon>
        <taxon>Bacillota</taxon>
        <taxon>Bacilli</taxon>
        <taxon>Lactobacillales</taxon>
        <taxon>Lactobacillaceae</taxon>
        <taxon>Companilactobacillus</taxon>
    </lineage>
</organism>
<dbReference type="Proteomes" id="UP001596186">
    <property type="component" value="Unassembled WGS sequence"/>
</dbReference>
<evidence type="ECO:0000313" key="1">
    <source>
        <dbReference type="EMBL" id="MFC6324004.1"/>
    </source>
</evidence>
<name>A0ABW1UWA6_9LACO</name>
<proteinExistence type="predicted"/>
<comment type="caution">
    <text evidence="1">The sequence shown here is derived from an EMBL/GenBank/DDBJ whole genome shotgun (WGS) entry which is preliminary data.</text>
</comment>
<accession>A0ABW1UWA6</accession>